<feature type="compositionally biased region" description="Polar residues" evidence="10">
    <location>
        <begin position="124"/>
        <end position="141"/>
    </location>
</feature>
<evidence type="ECO:0000256" key="2">
    <source>
        <dbReference type="ARBA" id="ARBA00004906"/>
    </source>
</evidence>
<reference evidence="13" key="2">
    <citation type="journal article" date="2013" name="Nat. Genet.">
        <title>The genome of the platyfish, Xiphophorus maculatus, provides insights into evolutionary adaptation and several complex traits.</title>
        <authorList>
            <person name="Schartl M."/>
            <person name="Walter R.B."/>
            <person name="Shen Y."/>
            <person name="Garcia T."/>
            <person name="Catchen J."/>
            <person name="Amores A."/>
            <person name="Braasch I."/>
            <person name="Chalopin D."/>
            <person name="Volff J.N."/>
            <person name="Lesch K.P."/>
            <person name="Bisazza A."/>
            <person name="Minx P."/>
            <person name="Hillier L."/>
            <person name="Wilson R.K."/>
            <person name="Fuerstenberg S."/>
            <person name="Boore J."/>
            <person name="Searle S."/>
            <person name="Postlethwait J.H."/>
            <person name="Warren W.C."/>
        </authorList>
    </citation>
    <scope>NUCLEOTIDE SEQUENCE [LARGE SCALE GENOMIC DNA]</scope>
    <source>
        <strain evidence="13">JP 163 A</strain>
    </source>
</reference>
<evidence type="ECO:0000256" key="5">
    <source>
        <dbReference type="ARBA" id="ARBA00022723"/>
    </source>
</evidence>
<keyword evidence="5 9" id="KW-0479">Metal-binding</keyword>
<dbReference type="GO" id="GO:0008270">
    <property type="term" value="F:zinc ion binding"/>
    <property type="evidence" value="ECO:0007669"/>
    <property type="project" value="UniProtKB-KW"/>
</dbReference>
<dbReference type="AlphaFoldDB" id="A0A3B5QV71"/>
<protein>
    <recommendedName>
        <fullName evidence="9">E3 ubiquitin-protein ligase</fullName>
        <ecNumber evidence="9">2.3.2.27</ecNumber>
    </recommendedName>
</protein>
<dbReference type="InterPro" id="IPR039396">
    <property type="entry name" value="Deltex_C"/>
</dbReference>
<organism evidence="12 13">
    <name type="scientific">Xiphophorus maculatus</name>
    <name type="common">Southern platyfish</name>
    <name type="synonym">Platypoecilus maculatus</name>
    <dbReference type="NCBI Taxonomy" id="8083"/>
    <lineage>
        <taxon>Eukaryota</taxon>
        <taxon>Metazoa</taxon>
        <taxon>Chordata</taxon>
        <taxon>Craniata</taxon>
        <taxon>Vertebrata</taxon>
        <taxon>Euteleostomi</taxon>
        <taxon>Actinopterygii</taxon>
        <taxon>Neopterygii</taxon>
        <taxon>Teleostei</taxon>
        <taxon>Neoteleostei</taxon>
        <taxon>Acanthomorphata</taxon>
        <taxon>Ovalentaria</taxon>
        <taxon>Atherinomorphae</taxon>
        <taxon>Cyprinodontiformes</taxon>
        <taxon>Poeciliidae</taxon>
        <taxon>Poeciliinae</taxon>
        <taxon>Xiphophorus</taxon>
    </lineage>
</organism>
<evidence type="ECO:0000256" key="6">
    <source>
        <dbReference type="ARBA" id="ARBA00022771"/>
    </source>
</evidence>
<dbReference type="PANTHER" id="PTHR12622">
    <property type="entry name" value="DELTEX-RELATED"/>
    <property type="match status" value="1"/>
</dbReference>
<keyword evidence="9" id="KW-0963">Cytoplasm</keyword>
<dbReference type="InterPro" id="IPR013083">
    <property type="entry name" value="Znf_RING/FYVE/PHD"/>
</dbReference>
<dbReference type="GeneTree" id="ENSGT00940000154578"/>
<evidence type="ECO:0000256" key="1">
    <source>
        <dbReference type="ARBA" id="ARBA00000900"/>
    </source>
</evidence>
<feature type="region of interest" description="Disordered" evidence="10">
    <location>
        <begin position="120"/>
        <end position="144"/>
    </location>
</feature>
<reference evidence="12" key="3">
    <citation type="submission" date="2025-08" db="UniProtKB">
        <authorList>
            <consortium name="Ensembl"/>
        </authorList>
    </citation>
    <scope>IDENTIFICATION</scope>
    <source>
        <strain evidence="12">JP 163 A</strain>
    </source>
</reference>
<dbReference type="InterPro" id="IPR001841">
    <property type="entry name" value="Znf_RING"/>
</dbReference>
<dbReference type="SUPFAM" id="SSF57850">
    <property type="entry name" value="RING/U-box"/>
    <property type="match status" value="1"/>
</dbReference>
<comment type="similarity">
    <text evidence="3 9">Belongs to the Deltex family.</text>
</comment>
<dbReference type="PROSITE" id="PS50089">
    <property type="entry name" value="ZF_RING_2"/>
    <property type="match status" value="1"/>
</dbReference>
<dbReference type="GO" id="GO:0005737">
    <property type="term" value="C:cytoplasm"/>
    <property type="evidence" value="ECO:0007669"/>
    <property type="project" value="UniProtKB-SubCell"/>
</dbReference>
<dbReference type="Gene3D" id="3.30.390.130">
    <property type="match status" value="1"/>
</dbReference>
<dbReference type="SMART" id="SM00184">
    <property type="entry name" value="RING"/>
    <property type="match status" value="1"/>
</dbReference>
<dbReference type="Gene3D" id="3.30.40.10">
    <property type="entry name" value="Zinc/RING finger domain, C3HC4 (zinc finger)"/>
    <property type="match status" value="1"/>
</dbReference>
<accession>A0A3B5QV71</accession>
<dbReference type="Pfam" id="PF18102">
    <property type="entry name" value="DTC"/>
    <property type="match status" value="1"/>
</dbReference>
<dbReference type="Proteomes" id="UP000002852">
    <property type="component" value="Unassembled WGS sequence"/>
</dbReference>
<evidence type="ECO:0000313" key="13">
    <source>
        <dbReference type="Proteomes" id="UP000002852"/>
    </source>
</evidence>
<comment type="catalytic activity">
    <reaction evidence="1 9">
        <text>S-ubiquitinyl-[E2 ubiquitin-conjugating enzyme]-L-cysteine + [acceptor protein]-L-lysine = [E2 ubiquitin-conjugating enzyme]-L-cysteine + N(6)-ubiquitinyl-[acceptor protein]-L-lysine.</text>
        <dbReference type="EC" id="2.3.2.27"/>
    </reaction>
</comment>
<evidence type="ECO:0000256" key="3">
    <source>
        <dbReference type="ARBA" id="ARBA00009413"/>
    </source>
</evidence>
<dbReference type="CDD" id="cd09633">
    <property type="entry name" value="Deltex_C"/>
    <property type="match status" value="1"/>
</dbReference>
<dbReference type="GO" id="GO:0061630">
    <property type="term" value="F:ubiquitin protein ligase activity"/>
    <property type="evidence" value="ECO:0007669"/>
    <property type="project" value="UniProtKB-UniRule"/>
</dbReference>
<evidence type="ECO:0000256" key="7">
    <source>
        <dbReference type="ARBA" id="ARBA00022833"/>
    </source>
</evidence>
<dbReference type="Pfam" id="PF00097">
    <property type="entry name" value="zf-C3HC4"/>
    <property type="match status" value="1"/>
</dbReference>
<reference evidence="13" key="1">
    <citation type="submission" date="2012-01" db="EMBL/GenBank/DDBJ databases">
        <authorList>
            <person name="Walter R."/>
            <person name="Schartl M."/>
            <person name="Warren W."/>
        </authorList>
    </citation>
    <scope>NUCLEOTIDE SEQUENCE [LARGE SCALE GENOMIC DNA]</scope>
    <source>
        <strain evidence="13">JP 163 A</strain>
    </source>
</reference>
<name>A0A3B5QV71_XIPMA</name>
<keyword evidence="4 9" id="KW-0808">Transferase</keyword>
<dbReference type="InterPro" id="IPR039399">
    <property type="entry name" value="Deltex_C_sf"/>
</dbReference>
<dbReference type="EC" id="2.3.2.27" evidence="9"/>
<evidence type="ECO:0000259" key="11">
    <source>
        <dbReference type="PROSITE" id="PS50089"/>
    </source>
</evidence>
<evidence type="ECO:0000256" key="10">
    <source>
        <dbReference type="SAM" id="MobiDB-lite"/>
    </source>
</evidence>
<dbReference type="UniPathway" id="UPA00143"/>
<comment type="pathway">
    <text evidence="2 9">Protein modification; protein ubiquitination.</text>
</comment>
<sequence length="328" mass="36027">MPLLEPTPWSTNCPPSDVPPFGPLNCTSLLRKNPDSSVPTIYLPGGSTSSLPVSPLHYSFPIIPTTHLPVISPVLRSLTPRIQWVLNKNKQSLQTCRAKPSIRNLLLKKKPIARPLRLTRRSDTTGLAQQKAEASTKTGASGDSKDDLCPICLDRLIKKKQLKCKHTFCDECLQASVQHTGPMCPVCKDVFGVMEGDQPDGVMTWINSSSFLPGFSGCGSIMITYTFPNGKQTKKHPNPGQPYQGTTRTAYLPDNEEGQEVLKLLKKAFDQKMTFTIGTSRTSGLDNQVIWNDISHKTSKTGGPQSFGYPDPSYLSKVKEDLKAKGIE</sequence>
<dbReference type="PROSITE" id="PS00518">
    <property type="entry name" value="ZF_RING_1"/>
    <property type="match status" value="1"/>
</dbReference>
<evidence type="ECO:0000256" key="4">
    <source>
        <dbReference type="ARBA" id="ARBA00022679"/>
    </source>
</evidence>
<keyword evidence="13" id="KW-1185">Reference proteome</keyword>
<dbReference type="InterPro" id="IPR039398">
    <property type="entry name" value="Deltex_fam"/>
</dbReference>
<dbReference type="GO" id="GO:0016567">
    <property type="term" value="P:protein ubiquitination"/>
    <property type="evidence" value="ECO:0007669"/>
    <property type="project" value="UniProtKB-UniRule"/>
</dbReference>
<reference evidence="12" key="4">
    <citation type="submission" date="2025-09" db="UniProtKB">
        <authorList>
            <consortium name="Ensembl"/>
        </authorList>
    </citation>
    <scope>IDENTIFICATION</scope>
    <source>
        <strain evidence="12">JP 163 A</strain>
    </source>
</reference>
<evidence type="ECO:0000313" key="12">
    <source>
        <dbReference type="Ensembl" id="ENSXMAP00000034376.1"/>
    </source>
</evidence>
<dbReference type="GO" id="GO:0007219">
    <property type="term" value="P:Notch signaling pathway"/>
    <property type="evidence" value="ECO:0007669"/>
    <property type="project" value="InterPro"/>
</dbReference>
<keyword evidence="6 8" id="KW-0863">Zinc-finger</keyword>
<feature type="domain" description="RING-type" evidence="11">
    <location>
        <begin position="149"/>
        <end position="188"/>
    </location>
</feature>
<keyword evidence="7 9" id="KW-0862">Zinc</keyword>
<comment type="subcellular location">
    <subcellularLocation>
        <location evidence="9">Cytoplasm</location>
    </subcellularLocation>
</comment>
<dbReference type="Ensembl" id="ENSXMAT00000032537.1">
    <property type="protein sequence ID" value="ENSXMAP00000034376.1"/>
    <property type="gene ID" value="ENSXMAG00000002315.2"/>
</dbReference>
<evidence type="ECO:0000256" key="8">
    <source>
        <dbReference type="PROSITE-ProRule" id="PRU00175"/>
    </source>
</evidence>
<proteinExistence type="inferred from homology"/>
<dbReference type="InterPro" id="IPR017907">
    <property type="entry name" value="Znf_RING_CS"/>
</dbReference>
<dbReference type="InParanoid" id="A0A3B5QV71"/>
<dbReference type="InterPro" id="IPR018957">
    <property type="entry name" value="Znf_C3HC4_RING-type"/>
</dbReference>
<evidence type="ECO:0000256" key="9">
    <source>
        <dbReference type="RuleBase" id="RU367105"/>
    </source>
</evidence>